<dbReference type="InterPro" id="IPR023376">
    <property type="entry name" value="YqcC-like_dom"/>
</dbReference>
<gene>
    <name evidence="2" type="ORF">A1OK_07715</name>
</gene>
<proteinExistence type="predicted"/>
<reference evidence="2 3" key="1">
    <citation type="journal article" date="2012" name="Science">
        <title>Ecological populations of bacteria act as socially cohesive units of antibiotic production and resistance.</title>
        <authorList>
            <person name="Cordero O.X."/>
            <person name="Wildschutte H."/>
            <person name="Kirkup B."/>
            <person name="Proehl S."/>
            <person name="Ngo L."/>
            <person name="Hussain F."/>
            <person name="Le Roux F."/>
            <person name="Mincer T."/>
            <person name="Polz M.F."/>
        </authorList>
    </citation>
    <scope>NUCLEOTIDE SEQUENCE [LARGE SCALE GENOMIC DNA]</scope>
    <source>
        <strain evidence="2 3">FF-454</strain>
    </source>
</reference>
<dbReference type="RefSeq" id="WP_029486324.1">
    <property type="nucleotide sequence ID" value="NZ_AJWN02000038.1"/>
</dbReference>
<dbReference type="Gene3D" id="1.20.1440.40">
    <property type="entry name" value="YqcC-like"/>
    <property type="match status" value="1"/>
</dbReference>
<protein>
    <submittedName>
        <fullName evidence="2">Pseudouridine synthase</fullName>
    </submittedName>
</protein>
<name>A0A1E5CA81_9GAMM</name>
<evidence type="ECO:0000259" key="1">
    <source>
        <dbReference type="Pfam" id="PF04287"/>
    </source>
</evidence>
<dbReference type="EMBL" id="AJWN02000038">
    <property type="protein sequence ID" value="OEE62433.1"/>
    <property type="molecule type" value="Genomic_DNA"/>
</dbReference>
<dbReference type="PANTHER" id="PTHR39586">
    <property type="entry name" value="CYTOPLASMIC PROTEIN-RELATED"/>
    <property type="match status" value="1"/>
</dbReference>
<dbReference type="InterPro" id="IPR036814">
    <property type="entry name" value="YqcC-like_sf"/>
</dbReference>
<dbReference type="GO" id="GO:0044010">
    <property type="term" value="P:single-species biofilm formation"/>
    <property type="evidence" value="ECO:0007669"/>
    <property type="project" value="TreeGrafter"/>
</dbReference>
<dbReference type="InterPro" id="IPR007384">
    <property type="entry name" value="UCP006257"/>
</dbReference>
<organism evidence="2 3">
    <name type="scientific">Enterovibrio norvegicus FF-454</name>
    <dbReference type="NCBI Taxonomy" id="1185651"/>
    <lineage>
        <taxon>Bacteria</taxon>
        <taxon>Pseudomonadati</taxon>
        <taxon>Pseudomonadota</taxon>
        <taxon>Gammaproteobacteria</taxon>
        <taxon>Vibrionales</taxon>
        <taxon>Vibrionaceae</taxon>
        <taxon>Enterovibrio</taxon>
    </lineage>
</organism>
<evidence type="ECO:0000313" key="2">
    <source>
        <dbReference type="EMBL" id="OEE62433.1"/>
    </source>
</evidence>
<evidence type="ECO:0000313" key="3">
    <source>
        <dbReference type="Proteomes" id="UP000095039"/>
    </source>
</evidence>
<feature type="domain" description="YqcC-like" evidence="1">
    <location>
        <begin position="7"/>
        <end position="102"/>
    </location>
</feature>
<dbReference type="PANTHER" id="PTHR39586:SF1">
    <property type="entry name" value="CYTOPLASMIC PROTEIN"/>
    <property type="match status" value="1"/>
</dbReference>
<dbReference type="AlphaFoldDB" id="A0A1E5CA81"/>
<dbReference type="Pfam" id="PF04287">
    <property type="entry name" value="DUF446"/>
    <property type="match status" value="1"/>
</dbReference>
<dbReference type="Proteomes" id="UP000095039">
    <property type="component" value="Unassembled WGS sequence"/>
</dbReference>
<comment type="caution">
    <text evidence="2">The sequence shown here is derived from an EMBL/GenBank/DDBJ whole genome shotgun (WGS) entry which is preliminary data.</text>
</comment>
<accession>A0A1E5CA81</accession>
<keyword evidence="3" id="KW-1185">Reference proteome</keyword>
<dbReference type="PIRSF" id="PIRSF006257">
    <property type="entry name" value="UCP006257"/>
    <property type="match status" value="1"/>
</dbReference>
<sequence>MSKHQDVEVLLAQLQRELERNGHWQVASPSVEALASTEPFAIDTLTCTEWLQWIFIPKMQFFIEHMHPLPVSFSISPYVEEALQGAQGHEAITRVSIDIDALFSLSSQ</sequence>
<dbReference type="SUPFAM" id="SSF158452">
    <property type="entry name" value="YqcC-like"/>
    <property type="match status" value="1"/>
</dbReference>